<evidence type="ECO:0000256" key="1">
    <source>
        <dbReference type="SAM" id="Phobius"/>
    </source>
</evidence>
<evidence type="ECO:0000313" key="2">
    <source>
        <dbReference type="EMBL" id="WZO34083.1"/>
    </source>
</evidence>
<keyword evidence="1" id="KW-0812">Transmembrane</keyword>
<keyword evidence="1" id="KW-0472">Membrane</keyword>
<reference evidence="2" key="1">
    <citation type="submission" date="2024-04" db="EMBL/GenBank/DDBJ databases">
        <authorList>
            <person name="Roder T."/>
            <person name="Oberhansli S."/>
            <person name="Kreuzer M."/>
        </authorList>
    </citation>
    <scope>NUCLEOTIDE SEQUENCE</scope>
    <source>
        <strain evidence="2">LWS13-1.2</strain>
    </source>
</reference>
<feature type="transmembrane region" description="Helical" evidence="1">
    <location>
        <begin position="112"/>
        <end position="139"/>
    </location>
</feature>
<feature type="transmembrane region" description="Helical" evidence="1">
    <location>
        <begin position="151"/>
        <end position="173"/>
    </location>
</feature>
<name>A0AAU6SAZ5_9MICO</name>
<gene>
    <name evidence="2" type="ORF">MRBLWS13_001726</name>
</gene>
<sequence length="187" mass="19336">MTTIDRPAATAAIAPARTATDPATAAGAPQPRHGLLFWIVRYLPAEITGTAVMAIAGLLATQWTDAAPVIALAALLGEIAGFYAVLAATIYLELVPVTGTRRKALGKTGVLLIAEFGAAEVLDTLLVRPAALLLGVWLFPDPLWGMLAGKVAADIVFYAVAAGAFTVTARTGLRDGGRNRRTEGTAT</sequence>
<accession>A0AAU6SAZ5</accession>
<proteinExistence type="predicted"/>
<feature type="transmembrane region" description="Helical" evidence="1">
    <location>
        <begin position="69"/>
        <end position="92"/>
    </location>
</feature>
<feature type="transmembrane region" description="Helical" evidence="1">
    <location>
        <begin position="42"/>
        <end position="63"/>
    </location>
</feature>
<dbReference type="RefSeq" id="WP_349428628.1">
    <property type="nucleotide sequence ID" value="NZ_CP151632.1"/>
</dbReference>
<dbReference type="AlphaFoldDB" id="A0AAU6SAZ5"/>
<dbReference type="EMBL" id="CP151632">
    <property type="protein sequence ID" value="WZO34083.1"/>
    <property type="molecule type" value="Genomic_DNA"/>
</dbReference>
<protein>
    <submittedName>
        <fullName evidence="2">Uncharacterized protein</fullName>
    </submittedName>
</protein>
<keyword evidence="1" id="KW-1133">Transmembrane helix</keyword>
<organism evidence="2">
    <name type="scientific">Microbacterium sp. LWS13-1.2</name>
    <dbReference type="NCBI Taxonomy" id="3135264"/>
    <lineage>
        <taxon>Bacteria</taxon>
        <taxon>Bacillati</taxon>
        <taxon>Actinomycetota</taxon>
        <taxon>Actinomycetes</taxon>
        <taxon>Micrococcales</taxon>
        <taxon>Microbacteriaceae</taxon>
        <taxon>Microbacterium</taxon>
    </lineage>
</organism>